<feature type="chain" id="PRO_5045051050" evidence="1">
    <location>
        <begin position="26"/>
        <end position="215"/>
    </location>
</feature>
<gene>
    <name evidence="2" type="ORF">KIH74_34135</name>
</gene>
<dbReference type="InterPro" id="IPR022435">
    <property type="entry name" value="Surface-anchored_actinobac"/>
</dbReference>
<comment type="caution">
    <text evidence="2">The sequence shown here is derived from an EMBL/GenBank/DDBJ whole genome shotgun (WGS) entry which is preliminary data.</text>
</comment>
<sequence length="215" mass="22659">MRIATPLAAATLTAAAVLAGGPAQAAATVQISQGHVDAVDVAYEDGELGITIHDESVTPDVERDPADVVLVVKKEAKWTVPDDPAFAFLGAPGTKVWLLPEIQDENLLWPGLSAEEIESGVFVGDSIRLEATKFSGPDGLSLFTNGPSGEPQIIADSEDGLPDVYDLPAGFHVHENWAFEKAGTYKITVRASGQLASTNEVIRSAPAVITFKVKN</sequence>
<evidence type="ECO:0000313" key="3">
    <source>
        <dbReference type="Proteomes" id="UP001197247"/>
    </source>
</evidence>
<dbReference type="RefSeq" id="WP_214160568.1">
    <property type="nucleotide sequence ID" value="NZ_JAHBAY010000022.1"/>
</dbReference>
<name>A0ABS5TTE9_9ACTN</name>
<evidence type="ECO:0000256" key="1">
    <source>
        <dbReference type="SAM" id="SignalP"/>
    </source>
</evidence>
<keyword evidence="1" id="KW-0732">Signal</keyword>
<dbReference type="NCBIfam" id="NF038134">
    <property type="entry name" value="choice_anch_M"/>
    <property type="match status" value="1"/>
</dbReference>
<organism evidence="2 3">
    <name type="scientific">Kineosporia corallincola</name>
    <dbReference type="NCBI Taxonomy" id="2835133"/>
    <lineage>
        <taxon>Bacteria</taxon>
        <taxon>Bacillati</taxon>
        <taxon>Actinomycetota</taxon>
        <taxon>Actinomycetes</taxon>
        <taxon>Kineosporiales</taxon>
        <taxon>Kineosporiaceae</taxon>
        <taxon>Kineosporia</taxon>
    </lineage>
</organism>
<protein>
    <submittedName>
        <fullName evidence="2">Choice-of-anchor M domain-containing protein</fullName>
    </submittedName>
</protein>
<keyword evidence="3" id="KW-1185">Reference proteome</keyword>
<dbReference type="NCBIfam" id="TIGR03769">
    <property type="entry name" value="P_ac_wall_RPT"/>
    <property type="match status" value="1"/>
</dbReference>
<dbReference type="Proteomes" id="UP001197247">
    <property type="component" value="Unassembled WGS sequence"/>
</dbReference>
<proteinExistence type="predicted"/>
<accession>A0ABS5TTE9</accession>
<feature type="signal peptide" evidence="1">
    <location>
        <begin position="1"/>
        <end position="25"/>
    </location>
</feature>
<dbReference type="EMBL" id="JAHBAY010000022">
    <property type="protein sequence ID" value="MBT0774035.1"/>
    <property type="molecule type" value="Genomic_DNA"/>
</dbReference>
<reference evidence="2 3" key="1">
    <citation type="submission" date="2021-05" db="EMBL/GenBank/DDBJ databases">
        <title>Kineosporia and Streptomyces sp. nov. two new marine actinobacteria isolated from Coral.</title>
        <authorList>
            <person name="Buangrab K."/>
            <person name="Sutthacheep M."/>
            <person name="Yeemin T."/>
            <person name="Harunari E."/>
            <person name="Igarashi Y."/>
            <person name="Kanchanasin P."/>
            <person name="Tanasupawat S."/>
            <person name="Phongsopitanun W."/>
        </authorList>
    </citation>
    <scope>NUCLEOTIDE SEQUENCE [LARGE SCALE GENOMIC DNA]</scope>
    <source>
        <strain evidence="2 3">J2-2</strain>
    </source>
</reference>
<evidence type="ECO:0000313" key="2">
    <source>
        <dbReference type="EMBL" id="MBT0774035.1"/>
    </source>
</evidence>